<reference evidence="2" key="1">
    <citation type="submission" date="2021-11" db="EMBL/GenBank/DDBJ databases">
        <authorList>
            <person name="Herlambang A."/>
            <person name="Guo Y."/>
            <person name="Takashima Y."/>
            <person name="Nishizawa T."/>
        </authorList>
    </citation>
    <scope>NUCLEOTIDE SEQUENCE</scope>
    <source>
        <strain evidence="2">E1425</strain>
    </source>
</reference>
<keyword evidence="3" id="KW-1185">Reference proteome</keyword>
<reference evidence="2" key="2">
    <citation type="journal article" date="2022" name="Microbiol. Resour. Announc.">
        <title>Whole-Genome Sequence of Entomortierella parvispora E1425, a Mucoromycotan Fungus Associated with Burkholderiaceae-Related Endosymbiotic Bacteria.</title>
        <authorList>
            <person name="Herlambang A."/>
            <person name="Guo Y."/>
            <person name="Takashima Y."/>
            <person name="Narisawa K."/>
            <person name="Ohta H."/>
            <person name="Nishizawa T."/>
        </authorList>
    </citation>
    <scope>NUCLEOTIDE SEQUENCE</scope>
    <source>
        <strain evidence="2">E1425</strain>
    </source>
</reference>
<evidence type="ECO:0000313" key="3">
    <source>
        <dbReference type="Proteomes" id="UP000827284"/>
    </source>
</evidence>
<dbReference type="Proteomes" id="UP000827284">
    <property type="component" value="Unassembled WGS sequence"/>
</dbReference>
<gene>
    <name evidence="2" type="ORF">EMPS_02804</name>
</gene>
<evidence type="ECO:0000313" key="2">
    <source>
        <dbReference type="EMBL" id="GJJ70455.1"/>
    </source>
</evidence>
<dbReference type="EMBL" id="BQFW01000004">
    <property type="protein sequence ID" value="GJJ70455.1"/>
    <property type="molecule type" value="Genomic_DNA"/>
</dbReference>
<feature type="compositionally biased region" description="Low complexity" evidence="1">
    <location>
        <begin position="60"/>
        <end position="72"/>
    </location>
</feature>
<accession>A0A9P3H5F6</accession>
<protein>
    <submittedName>
        <fullName evidence="2">Uncharacterized protein</fullName>
    </submittedName>
</protein>
<evidence type="ECO:0000256" key="1">
    <source>
        <dbReference type="SAM" id="MobiDB-lite"/>
    </source>
</evidence>
<name>A0A9P3H5F6_9FUNG</name>
<organism evidence="2 3">
    <name type="scientific">Entomortierella parvispora</name>
    <dbReference type="NCBI Taxonomy" id="205924"/>
    <lineage>
        <taxon>Eukaryota</taxon>
        <taxon>Fungi</taxon>
        <taxon>Fungi incertae sedis</taxon>
        <taxon>Mucoromycota</taxon>
        <taxon>Mortierellomycotina</taxon>
        <taxon>Mortierellomycetes</taxon>
        <taxon>Mortierellales</taxon>
        <taxon>Mortierellaceae</taxon>
        <taxon>Entomortierella</taxon>
    </lineage>
</organism>
<comment type="caution">
    <text evidence="2">The sequence shown here is derived from an EMBL/GenBank/DDBJ whole genome shotgun (WGS) entry which is preliminary data.</text>
</comment>
<dbReference type="AlphaFoldDB" id="A0A9P3H5F6"/>
<sequence>MDTNTSSMAFFKNMKCNGRPTSSTSSSRSSGSFFSFKSSNKASRASQIGPLNLGSEKVMSSNNSSSSSLSRA</sequence>
<feature type="region of interest" description="Disordered" evidence="1">
    <location>
        <begin position="1"/>
        <end position="72"/>
    </location>
</feature>
<feature type="compositionally biased region" description="Low complexity" evidence="1">
    <location>
        <begin position="17"/>
        <end position="46"/>
    </location>
</feature>
<proteinExistence type="predicted"/>